<dbReference type="SUPFAM" id="SSF82153">
    <property type="entry name" value="FAS1 domain"/>
    <property type="match status" value="2"/>
</dbReference>
<evidence type="ECO:0000313" key="3">
    <source>
        <dbReference type="EMBL" id="KAI3552808.1"/>
    </source>
</evidence>
<evidence type="ECO:0000259" key="2">
    <source>
        <dbReference type="PROSITE" id="PS50213"/>
    </source>
</evidence>
<feature type="compositionally biased region" description="Acidic residues" evidence="1">
    <location>
        <begin position="271"/>
        <end position="281"/>
    </location>
</feature>
<feature type="domain" description="FAS1" evidence="2">
    <location>
        <begin position="1046"/>
        <end position="1230"/>
    </location>
</feature>
<dbReference type="Pfam" id="PF02469">
    <property type="entry name" value="Fasciclin"/>
    <property type="match status" value="2"/>
</dbReference>
<feature type="region of interest" description="Disordered" evidence="1">
    <location>
        <begin position="440"/>
        <end position="479"/>
    </location>
</feature>
<evidence type="ECO:0000313" key="4">
    <source>
        <dbReference type="Proteomes" id="UP001056436"/>
    </source>
</evidence>
<dbReference type="SMART" id="SM00554">
    <property type="entry name" value="FAS1"/>
    <property type="match status" value="2"/>
</dbReference>
<keyword evidence="4" id="KW-1185">Reference proteome</keyword>
<feature type="compositionally biased region" description="Acidic residues" evidence="1">
    <location>
        <begin position="340"/>
        <end position="349"/>
    </location>
</feature>
<reference evidence="3" key="1">
    <citation type="submission" date="2019-01" db="EMBL/GenBank/DDBJ databases">
        <title>Colletotrichum abscissum LGMF1257.</title>
        <authorList>
            <person name="Baroncelli R."/>
        </authorList>
    </citation>
    <scope>NUCLEOTIDE SEQUENCE</scope>
    <source>
        <strain evidence="3">Ca142</strain>
    </source>
</reference>
<feature type="compositionally biased region" description="Polar residues" evidence="1">
    <location>
        <begin position="322"/>
        <end position="334"/>
    </location>
</feature>
<dbReference type="InterPro" id="IPR000782">
    <property type="entry name" value="FAS1_domain"/>
</dbReference>
<protein>
    <recommendedName>
        <fullName evidence="2">FAS1 domain-containing protein</fullName>
    </recommendedName>
</protein>
<sequence length="1273" mass="138134">MAGANDDGGDEMIFPASQASSHFPLEPVSAAVLCSRETKRRDATVARGRVQVGSREVDEEVLCGGFERGSVVGLSSESEQMGILISMQALAKTLCGKELENDERGKEARVMVVTTQPPAAILPPLRDAIRTELVVRGAAEADVATRLRRCLGRVSVSRVFDFEGLWEALGDLDILPESPEPRVVSSPGVRAPSRERLKDDDKHDTGDDKRNEGVAEGSAGVEAPAEDAANSSRGQEHAAPEPEVSQQPERIVLPELKPRPQPIKSTRTEIADSDEDDDEDAISLPSSSSSSLSPPPSTIRSPTPFMAADSPERGADEEEVTEGSQGDDLNNNVEGTPEQVTEELHEEETESRPPPPENKIPEATAAVAAPESRSPEDDDSKGPTLPDIILITHFHSLMTALFTRRDRQSAHDSLQRLSSHLRYLSRNLETSPLIMLLNSTSSSKESTVSKPANAQGGQPPPPPNGGEHGTGSGGKAVDPTLRSIFNPPALNITGYGYGGNQAASRRNKPTFGLVFSQLLDLHLLCTKIPRDKEDAERLYTAAPGGGGGGEDDGTGGVRFVWALEVLLDEIGVWEHGTEAEVGGRRRGSRKSREQRWGVVDVRSGRVVDAFEAVERKKAGEIRVVGGFGGPRRGNKMAVGHTSWMHRGGRYIMPLDPVFSDSGDDTLLSYTTAKTRLVYILNQSKPTMDLNITCTGKKWNIMQSRDGAVAMIGSEYFSMGHRIQIRFNPSTSLRRNLSEKLIRHVRSSSVDSSPSSPSAAASISDTQDIEDMKASCVLPYAAVAASVSAFALPETRPEPSIVRIQDGSSRESSWETTRARSYDKSSSLGHVVNAIGGMFYQAAGAVAQAGRRVMGHPTDAHDIGTGHAAPVVLQQITSEDPRSRQEEADKGENLLTLINESGMQTEYFTTLLTSYDKVHDMLLSNNDEQTQKQEQFTIFVPTDSAFRKLEGVFELSRAELLGEILEYHVLPGRYTYQDLRGLRTAETVLEKGGGGELRRQRLRTTEGPSGVEINFYARVLASESRESGDGAVVVHFIDEVLIPPPRWDILVGAAVPEDMLGAFAKAVKRSGVSEEVLRRLRGGSGITVFAPSNEAWDKLGEEAMDFLFSSREGAKFLEALVRYHFVAEVIYTDFFKGVEMDEEEMEKKTDGGRDLGEDADGAGRVRRDVQTLLDGARVTIEAVVFRSARRTGNARRPVGVVKGGVGVNGAAVSARDVPVRDGVVHILDEVLLPPPAPPLLSSTSSSWRIGVEELKRRLARFVELGEEGDWSEEL</sequence>
<dbReference type="Proteomes" id="UP001056436">
    <property type="component" value="Unassembled WGS sequence"/>
</dbReference>
<feature type="compositionally biased region" description="Basic and acidic residues" evidence="1">
    <location>
        <begin position="192"/>
        <end position="213"/>
    </location>
</feature>
<proteinExistence type="predicted"/>
<evidence type="ECO:0000256" key="1">
    <source>
        <dbReference type="SAM" id="MobiDB-lite"/>
    </source>
</evidence>
<dbReference type="PANTHER" id="PTHR10900:SF77">
    <property type="entry name" value="FI19380P1"/>
    <property type="match status" value="1"/>
</dbReference>
<feature type="domain" description="FAS1" evidence="2">
    <location>
        <begin position="890"/>
        <end position="1040"/>
    </location>
</feature>
<dbReference type="InterPro" id="IPR036378">
    <property type="entry name" value="FAS1_dom_sf"/>
</dbReference>
<feature type="compositionally biased region" description="Low complexity" evidence="1">
    <location>
        <begin position="181"/>
        <end position="190"/>
    </location>
</feature>
<feature type="region of interest" description="Disordered" evidence="1">
    <location>
        <begin position="176"/>
        <end position="386"/>
    </location>
</feature>
<gene>
    <name evidence="3" type="ORF">CABS02_07025</name>
</gene>
<feature type="compositionally biased region" description="Low complexity" evidence="1">
    <location>
        <begin position="282"/>
        <end position="304"/>
    </location>
</feature>
<dbReference type="AlphaFoldDB" id="A0A9P9XG23"/>
<feature type="compositionally biased region" description="Low complexity" evidence="1">
    <location>
        <begin position="440"/>
        <end position="457"/>
    </location>
</feature>
<dbReference type="PROSITE" id="PS50213">
    <property type="entry name" value="FAS1"/>
    <property type="match status" value="2"/>
</dbReference>
<feature type="compositionally biased region" description="Low complexity" evidence="1">
    <location>
        <begin position="746"/>
        <end position="764"/>
    </location>
</feature>
<comment type="caution">
    <text evidence="3">The sequence shown here is derived from an EMBL/GenBank/DDBJ whole genome shotgun (WGS) entry which is preliminary data.</text>
</comment>
<organism evidence="3 4">
    <name type="scientific">Colletotrichum abscissum</name>
    <dbReference type="NCBI Taxonomy" id="1671311"/>
    <lineage>
        <taxon>Eukaryota</taxon>
        <taxon>Fungi</taxon>
        <taxon>Dikarya</taxon>
        <taxon>Ascomycota</taxon>
        <taxon>Pezizomycotina</taxon>
        <taxon>Sordariomycetes</taxon>
        <taxon>Hypocreomycetidae</taxon>
        <taxon>Glomerellales</taxon>
        <taxon>Glomerellaceae</taxon>
        <taxon>Colletotrichum</taxon>
        <taxon>Colletotrichum acutatum species complex</taxon>
    </lineage>
</organism>
<dbReference type="EMBL" id="SDAQ01000036">
    <property type="protein sequence ID" value="KAI3552808.1"/>
    <property type="molecule type" value="Genomic_DNA"/>
</dbReference>
<name>A0A9P9XG23_9PEZI</name>
<feature type="region of interest" description="Disordered" evidence="1">
    <location>
        <begin position="745"/>
        <end position="765"/>
    </location>
</feature>
<dbReference type="InterPro" id="IPR027417">
    <property type="entry name" value="P-loop_NTPase"/>
</dbReference>
<dbReference type="PANTHER" id="PTHR10900">
    <property type="entry name" value="PERIOSTIN-RELATED"/>
    <property type="match status" value="1"/>
</dbReference>
<dbReference type="InterPro" id="IPR050904">
    <property type="entry name" value="Adhesion/Biosynth-related"/>
</dbReference>
<dbReference type="OrthoDB" id="7700931at2759"/>
<dbReference type="Gene3D" id="3.40.50.300">
    <property type="entry name" value="P-loop containing nucleotide triphosphate hydrolases"/>
    <property type="match status" value="1"/>
</dbReference>
<accession>A0A9P9XG23</accession>
<dbReference type="Gene3D" id="2.30.180.10">
    <property type="entry name" value="FAS1 domain"/>
    <property type="match status" value="2"/>
</dbReference>